<dbReference type="SFLD" id="SFLDG01129">
    <property type="entry name" value="C1.5:_HAD__Beta-PGM__Phosphata"/>
    <property type="match status" value="1"/>
</dbReference>
<keyword evidence="1 3" id="KW-0378">Hydrolase</keyword>
<dbReference type="InterPro" id="IPR036412">
    <property type="entry name" value="HAD-like_sf"/>
</dbReference>
<dbReference type="OrthoDB" id="156023at2"/>
<dbReference type="Gene3D" id="3.40.50.1000">
    <property type="entry name" value="HAD superfamily/HAD-like"/>
    <property type="match status" value="1"/>
</dbReference>
<feature type="domain" description="DinB-like" evidence="2">
    <location>
        <begin position="249"/>
        <end position="386"/>
    </location>
</feature>
<accession>A0A0S7BBF5</accession>
<protein>
    <submittedName>
        <fullName evidence="3">Predicted hydrolase</fullName>
    </submittedName>
</protein>
<name>A0A0S7BBF5_9CHLR</name>
<evidence type="ECO:0000256" key="1">
    <source>
        <dbReference type="ARBA" id="ARBA00022801"/>
    </source>
</evidence>
<dbReference type="InterPro" id="IPR023214">
    <property type="entry name" value="HAD_sf"/>
</dbReference>
<dbReference type="SUPFAM" id="SSF56784">
    <property type="entry name" value="HAD-like"/>
    <property type="match status" value="1"/>
</dbReference>
<dbReference type="InterPro" id="IPR034660">
    <property type="entry name" value="DinB/YfiT-like"/>
</dbReference>
<dbReference type="Proteomes" id="UP000055060">
    <property type="component" value="Unassembled WGS sequence"/>
</dbReference>
<dbReference type="GO" id="GO:0016787">
    <property type="term" value="F:hydrolase activity"/>
    <property type="evidence" value="ECO:0007669"/>
    <property type="project" value="UniProtKB-KW"/>
</dbReference>
<dbReference type="AlphaFoldDB" id="A0A0S7BBF5"/>
<organism evidence="3">
    <name type="scientific">Longilinea arvoryzae</name>
    <dbReference type="NCBI Taxonomy" id="360412"/>
    <lineage>
        <taxon>Bacteria</taxon>
        <taxon>Bacillati</taxon>
        <taxon>Chloroflexota</taxon>
        <taxon>Anaerolineae</taxon>
        <taxon>Anaerolineales</taxon>
        <taxon>Anaerolineaceae</taxon>
        <taxon>Longilinea</taxon>
    </lineage>
</organism>
<keyword evidence="4" id="KW-1185">Reference proteome</keyword>
<gene>
    <name evidence="3" type="ORF">LARV_02779</name>
</gene>
<dbReference type="STRING" id="360412.LARV_02779"/>
<dbReference type="InterPro" id="IPR051540">
    <property type="entry name" value="S-2-haloacid_dehalogenase"/>
</dbReference>
<proteinExistence type="predicted"/>
<dbReference type="PANTHER" id="PTHR43316">
    <property type="entry name" value="HYDROLASE, HALOACID DELAHOGENASE-RELATED"/>
    <property type="match status" value="1"/>
</dbReference>
<evidence type="ECO:0000313" key="3">
    <source>
        <dbReference type="EMBL" id="GAP14999.1"/>
    </source>
</evidence>
<sequence length="396" mass="44512">MSLTVLLDMDDTLLTNEMERFLPAYLQELSSHLQNRVPQDRMIQFLLAGTKAMVQNQLPGKTLEQAFDEVFYPGIGCAKNELSAQLADFYANAYPALKSVTSVRPDAVEFVEWAFSQGYRIAIATNPLFPKTAIEQRLAWAGLPVTKYPFALVTSFETFHFAKPNPAYFAEILGQLEWPEGPAVMVGNSLKEDIQPAQALGISTFHLQVEASQNGANAGNFSQLKTWLKKVAKSQPTQPQTPQALTALLSSAPAALQTLSAGLDTNRWNQRPKENEWSLGEIFCHLRDVDIEVTIPRTQRIQHEDTPFITAEVTDVWAEKRHYLQENPIRALEDFTQARTRLLLQLQQLGAADWSRPARHAIFGPTTLGELLAFTITHDQNHIRQVAKTMRWLKGE</sequence>
<dbReference type="Pfam" id="PF00702">
    <property type="entry name" value="Hydrolase"/>
    <property type="match status" value="1"/>
</dbReference>
<dbReference type="SFLD" id="SFLDS00003">
    <property type="entry name" value="Haloacid_Dehalogenase"/>
    <property type="match status" value="1"/>
</dbReference>
<dbReference type="EMBL" id="DF967972">
    <property type="protein sequence ID" value="GAP14999.1"/>
    <property type="molecule type" value="Genomic_DNA"/>
</dbReference>
<dbReference type="SUPFAM" id="SSF109854">
    <property type="entry name" value="DinB/YfiT-like putative metalloenzymes"/>
    <property type="match status" value="1"/>
</dbReference>
<dbReference type="PANTHER" id="PTHR43316:SF3">
    <property type="entry name" value="HALOACID DEHALOGENASE, TYPE II (AFU_ORTHOLOGUE AFUA_2G07750)-RELATED"/>
    <property type="match status" value="1"/>
</dbReference>
<evidence type="ECO:0000313" key="4">
    <source>
        <dbReference type="Proteomes" id="UP000055060"/>
    </source>
</evidence>
<dbReference type="Pfam" id="PF12867">
    <property type="entry name" value="DinB_2"/>
    <property type="match status" value="1"/>
</dbReference>
<reference evidence="3" key="1">
    <citation type="submission" date="2015-07" db="EMBL/GenBank/DDBJ databases">
        <title>Draft Genome Sequences of Anaerolinea thermolimosa IMO-1, Bellilinea caldifistulae GOMI-1, Leptolinea tardivitalis YMTK-2, Levilinea saccharolytica KIBI-1,Longilinea arvoryzae KOME-1, Previously Described as Members of the Anaerolineaceae (Chloroflexi).</title>
        <authorList>
            <person name="Sekiguchi Y."/>
            <person name="Ohashi A."/>
            <person name="Matsuura N."/>
            <person name="Tourlousse M.D."/>
        </authorList>
    </citation>
    <scope>NUCLEOTIDE SEQUENCE [LARGE SCALE GENOMIC DNA]</scope>
    <source>
        <strain evidence="3">KOME-1</strain>
    </source>
</reference>
<evidence type="ECO:0000259" key="2">
    <source>
        <dbReference type="Pfam" id="PF12867"/>
    </source>
</evidence>
<dbReference type="InterPro" id="IPR024775">
    <property type="entry name" value="DinB-like"/>
</dbReference>
<dbReference type="RefSeq" id="WP_075074209.1">
    <property type="nucleotide sequence ID" value="NZ_DF967972.1"/>
</dbReference>
<dbReference type="Gene3D" id="1.20.120.450">
    <property type="entry name" value="dinb family like domain"/>
    <property type="match status" value="1"/>
</dbReference>